<dbReference type="SUPFAM" id="SSF53850">
    <property type="entry name" value="Periplasmic binding protein-like II"/>
    <property type="match status" value="1"/>
</dbReference>
<dbReference type="OrthoDB" id="983542at2759"/>
<sequence length="334" mass="37043">MTNSTSTRVTFLGPSASFSHQVRKHGLSWSYNLFYRAPFSETCINKKQAALNSFGKSVKLFPSVSFTQAFSAVQNDSADYAVIPFENSTNGSVVQTLDLLADRQRLYKDVTVCGEYFLTVHHCLIAGKPVTKEEYGSITKLYTHPQAWGQCDSFLTKNFTGVERQDVSSTSKATEIVSKDTTGQTAAIASRLAAENYNAFVLEENIEDRADNTTRFLILRNIQSARTANASVNLADNGVATSKTRKTLISFMIEHSSPGALADALSVFKSHGLNLTSINSRPSMLRPWQYIFFIECEHVPNSSIHNTLEELKSICKSYRDWGTWIDGLPFPGTV</sequence>
<dbReference type="AlphaFoldDB" id="A0A7H8R359"/>
<evidence type="ECO:0000259" key="8">
    <source>
        <dbReference type="PROSITE" id="PS51171"/>
    </source>
</evidence>
<comment type="pathway">
    <text evidence="1">Amino-acid biosynthesis; L-phenylalanine biosynthesis; phenylpyruvate from prephenate: step 1/1.</text>
</comment>
<keyword evidence="6" id="KW-0456">Lyase</keyword>
<dbReference type="PANTHER" id="PTHR21022">
    <property type="entry name" value="PREPHENATE DEHYDRATASE P PROTEIN"/>
    <property type="match status" value="1"/>
</dbReference>
<evidence type="ECO:0000256" key="4">
    <source>
        <dbReference type="ARBA" id="ARBA00023141"/>
    </source>
</evidence>
<dbReference type="GO" id="GO:0004664">
    <property type="term" value="F:prephenate dehydratase activity"/>
    <property type="evidence" value="ECO:0007669"/>
    <property type="project" value="UniProtKB-EC"/>
</dbReference>
<name>A0A7H8R359_TALRU</name>
<dbReference type="Proteomes" id="UP000509510">
    <property type="component" value="Chromosome IV"/>
</dbReference>
<dbReference type="Gene3D" id="3.30.70.260">
    <property type="match status" value="1"/>
</dbReference>
<accession>A0A7H8R359</accession>
<dbReference type="Pfam" id="PF00800">
    <property type="entry name" value="PDT"/>
    <property type="match status" value="1"/>
</dbReference>
<dbReference type="KEGG" id="trg:TRUGW13939_07970"/>
<keyword evidence="3" id="KW-0028">Amino-acid biosynthesis</keyword>
<dbReference type="InterPro" id="IPR001086">
    <property type="entry name" value="Preph_deHydtase"/>
</dbReference>
<dbReference type="InterPro" id="IPR045865">
    <property type="entry name" value="ACT-like_dom_sf"/>
</dbReference>
<evidence type="ECO:0000256" key="6">
    <source>
        <dbReference type="ARBA" id="ARBA00023239"/>
    </source>
</evidence>
<evidence type="ECO:0000259" key="9">
    <source>
        <dbReference type="PROSITE" id="PS51671"/>
    </source>
</evidence>
<keyword evidence="5" id="KW-0584">Phenylalanine biosynthesis</keyword>
<organism evidence="10 11">
    <name type="scientific">Talaromyces rugulosus</name>
    <name type="common">Penicillium rugulosum</name>
    <dbReference type="NCBI Taxonomy" id="121627"/>
    <lineage>
        <taxon>Eukaryota</taxon>
        <taxon>Fungi</taxon>
        <taxon>Dikarya</taxon>
        <taxon>Ascomycota</taxon>
        <taxon>Pezizomycotina</taxon>
        <taxon>Eurotiomycetes</taxon>
        <taxon>Eurotiomycetidae</taxon>
        <taxon>Eurotiales</taxon>
        <taxon>Trichocomaceae</taxon>
        <taxon>Talaromyces</taxon>
        <taxon>Talaromyces sect. Islandici</taxon>
    </lineage>
</organism>
<evidence type="ECO:0000256" key="3">
    <source>
        <dbReference type="ARBA" id="ARBA00022605"/>
    </source>
</evidence>
<dbReference type="SUPFAM" id="SSF55021">
    <property type="entry name" value="ACT-like"/>
    <property type="match status" value="1"/>
</dbReference>
<gene>
    <name evidence="10" type="ORF">TRUGW13939_07970</name>
</gene>
<comment type="catalytic activity">
    <reaction evidence="7">
        <text>prephenate + H(+) = 3-phenylpyruvate + CO2 + H2O</text>
        <dbReference type="Rhea" id="RHEA:21648"/>
        <dbReference type="ChEBI" id="CHEBI:15377"/>
        <dbReference type="ChEBI" id="CHEBI:15378"/>
        <dbReference type="ChEBI" id="CHEBI:16526"/>
        <dbReference type="ChEBI" id="CHEBI:18005"/>
        <dbReference type="ChEBI" id="CHEBI:29934"/>
        <dbReference type="EC" id="4.2.1.51"/>
    </reaction>
</comment>
<dbReference type="PROSITE" id="PS51171">
    <property type="entry name" value="PREPHENATE_DEHYDR_3"/>
    <property type="match status" value="1"/>
</dbReference>
<dbReference type="PIRSF" id="PIRSF001500">
    <property type="entry name" value="Chor_mut_pdt_Ppr"/>
    <property type="match status" value="1"/>
</dbReference>
<keyword evidence="4" id="KW-0057">Aromatic amino acid biosynthesis</keyword>
<dbReference type="PANTHER" id="PTHR21022:SF19">
    <property type="entry name" value="PREPHENATE DEHYDRATASE-RELATED"/>
    <property type="match status" value="1"/>
</dbReference>
<evidence type="ECO:0000313" key="11">
    <source>
        <dbReference type="Proteomes" id="UP000509510"/>
    </source>
</evidence>
<dbReference type="EMBL" id="CP055901">
    <property type="protein sequence ID" value="QKX60824.1"/>
    <property type="molecule type" value="Genomic_DNA"/>
</dbReference>
<dbReference type="EC" id="4.2.1.51" evidence="2"/>
<feature type="domain" description="Prephenate dehydratase" evidence="8">
    <location>
        <begin position="8"/>
        <end position="221"/>
    </location>
</feature>
<reference evidence="11" key="1">
    <citation type="submission" date="2020-06" db="EMBL/GenBank/DDBJ databases">
        <title>A chromosome-scale genome assembly of Talaromyces rugulosus W13939.</title>
        <authorList>
            <person name="Wang B."/>
            <person name="Guo L."/>
            <person name="Ye K."/>
            <person name="Wang L."/>
        </authorList>
    </citation>
    <scope>NUCLEOTIDE SEQUENCE [LARGE SCALE GENOMIC DNA]</scope>
    <source>
        <strain evidence="11">W13939</strain>
    </source>
</reference>
<dbReference type="PROSITE" id="PS51671">
    <property type="entry name" value="ACT"/>
    <property type="match status" value="1"/>
</dbReference>
<evidence type="ECO:0000256" key="2">
    <source>
        <dbReference type="ARBA" id="ARBA00013147"/>
    </source>
</evidence>
<dbReference type="GO" id="GO:0009094">
    <property type="term" value="P:L-phenylalanine biosynthetic process"/>
    <property type="evidence" value="ECO:0007669"/>
    <property type="project" value="UniProtKB-UniPathway"/>
</dbReference>
<dbReference type="CDD" id="cd13532">
    <property type="entry name" value="PBP2_PDT_like"/>
    <property type="match status" value="1"/>
</dbReference>
<dbReference type="UniPathway" id="UPA00121">
    <property type="reaction ID" value="UER00345"/>
</dbReference>
<keyword evidence="11" id="KW-1185">Reference proteome</keyword>
<evidence type="ECO:0000256" key="7">
    <source>
        <dbReference type="ARBA" id="ARBA00047848"/>
    </source>
</evidence>
<dbReference type="RefSeq" id="XP_035346999.1">
    <property type="nucleotide sequence ID" value="XM_035491106.1"/>
</dbReference>
<dbReference type="CDD" id="cd04905">
    <property type="entry name" value="ACT_CM-PDT"/>
    <property type="match status" value="1"/>
</dbReference>
<proteinExistence type="predicted"/>
<evidence type="ECO:0000256" key="5">
    <source>
        <dbReference type="ARBA" id="ARBA00023222"/>
    </source>
</evidence>
<feature type="domain" description="ACT" evidence="9">
    <location>
        <begin position="249"/>
        <end position="327"/>
    </location>
</feature>
<dbReference type="Gene3D" id="3.40.190.10">
    <property type="entry name" value="Periplasmic binding protein-like II"/>
    <property type="match status" value="2"/>
</dbReference>
<evidence type="ECO:0000256" key="1">
    <source>
        <dbReference type="ARBA" id="ARBA00004741"/>
    </source>
</evidence>
<dbReference type="InterPro" id="IPR008242">
    <property type="entry name" value="Chor_mutase/pphenate_deHydtase"/>
</dbReference>
<dbReference type="GO" id="GO:0005737">
    <property type="term" value="C:cytoplasm"/>
    <property type="evidence" value="ECO:0007669"/>
    <property type="project" value="TreeGrafter"/>
</dbReference>
<dbReference type="FunFam" id="3.40.190.10:FF:000034">
    <property type="entry name" value="Chorismate mutase/prephenate dehydratase"/>
    <property type="match status" value="1"/>
</dbReference>
<evidence type="ECO:0000313" key="10">
    <source>
        <dbReference type="EMBL" id="QKX60824.1"/>
    </source>
</evidence>
<dbReference type="GeneID" id="55995459"/>
<protein>
    <recommendedName>
        <fullName evidence="2">prephenate dehydratase</fullName>
        <ecNumber evidence="2">4.2.1.51</ecNumber>
    </recommendedName>
</protein>
<dbReference type="InterPro" id="IPR002912">
    <property type="entry name" value="ACT_dom"/>
</dbReference>